<proteinExistence type="inferred from homology"/>
<dbReference type="CDD" id="cd00403">
    <property type="entry name" value="Ribosomal_L1"/>
    <property type="match status" value="1"/>
</dbReference>
<dbReference type="PANTHER" id="PTHR36427">
    <property type="entry name" value="54S RIBOSOMAL PROTEIN L1, MITOCHONDRIAL"/>
    <property type="match status" value="1"/>
</dbReference>
<dbReference type="GO" id="GO:0003735">
    <property type="term" value="F:structural constituent of ribosome"/>
    <property type="evidence" value="ECO:0007669"/>
    <property type="project" value="InterPro"/>
</dbReference>
<comment type="caution">
    <text evidence="12">The sequence shown here is derived from an EMBL/GenBank/DDBJ whole genome shotgun (WGS) entry which is preliminary data.</text>
</comment>
<dbReference type="Gene3D" id="3.40.50.790">
    <property type="match status" value="1"/>
</dbReference>
<evidence type="ECO:0000256" key="9">
    <source>
        <dbReference type="ARBA" id="ARBA00035241"/>
    </source>
</evidence>
<dbReference type="Gene3D" id="3.30.190.20">
    <property type="match status" value="1"/>
</dbReference>
<dbReference type="GO" id="GO:0006412">
    <property type="term" value="P:translation"/>
    <property type="evidence" value="ECO:0007669"/>
    <property type="project" value="UniProtKB-UniRule"/>
</dbReference>
<organism evidence="12 13">
    <name type="scientific">Candidatus Amphirhobacter heronislandensis</name>
    <dbReference type="NCBI Taxonomy" id="1732024"/>
    <lineage>
        <taxon>Bacteria</taxon>
        <taxon>Pseudomonadati</taxon>
        <taxon>Pseudomonadota</taxon>
        <taxon>Gammaproteobacteria</taxon>
        <taxon>Candidatus Tethybacterales</taxon>
        <taxon>Candidatus Tethybacteraceae</taxon>
        <taxon>Candidatus Amphirhobacter</taxon>
    </lineage>
</organism>
<comment type="function">
    <text evidence="11">Binds directly to 23S rRNA. The L1 stalk is quite mobile in the ribosome, and is involved in E site tRNA release.</text>
</comment>
<accession>A0A930UH16</accession>
<dbReference type="GO" id="GO:0022625">
    <property type="term" value="C:cytosolic large ribosomal subunit"/>
    <property type="evidence" value="ECO:0007669"/>
    <property type="project" value="TreeGrafter"/>
</dbReference>
<keyword evidence="4 11" id="KW-0699">rRNA-binding</keyword>
<keyword evidence="5 11" id="KW-0810">Translation regulation</keyword>
<dbReference type="FunFam" id="3.40.50.790:FF:000001">
    <property type="entry name" value="50S ribosomal protein L1"/>
    <property type="match status" value="1"/>
</dbReference>
<dbReference type="AlphaFoldDB" id="A0A930UH16"/>
<keyword evidence="3 11" id="KW-0820">tRNA-binding</keyword>
<evidence type="ECO:0000256" key="11">
    <source>
        <dbReference type="HAMAP-Rule" id="MF_01318"/>
    </source>
</evidence>
<evidence type="ECO:0000256" key="7">
    <source>
        <dbReference type="ARBA" id="ARBA00022980"/>
    </source>
</evidence>
<dbReference type="PIRSF" id="PIRSF002155">
    <property type="entry name" value="Ribosomal_L1"/>
    <property type="match status" value="1"/>
</dbReference>
<dbReference type="GO" id="GO:0000049">
    <property type="term" value="F:tRNA binding"/>
    <property type="evidence" value="ECO:0007669"/>
    <property type="project" value="UniProtKB-KW"/>
</dbReference>
<comment type="function">
    <text evidence="10 11">Protein L1 is also a translational repressor protein, it controls the translation of the L11 operon by binding to its mRNA.</text>
</comment>
<evidence type="ECO:0000313" key="13">
    <source>
        <dbReference type="Proteomes" id="UP000604381"/>
    </source>
</evidence>
<dbReference type="GO" id="GO:0006417">
    <property type="term" value="P:regulation of translation"/>
    <property type="evidence" value="ECO:0007669"/>
    <property type="project" value="UniProtKB-KW"/>
</dbReference>
<keyword evidence="6 11" id="KW-0694">RNA-binding</keyword>
<keyword evidence="2 11" id="KW-0678">Repressor</keyword>
<evidence type="ECO:0000256" key="5">
    <source>
        <dbReference type="ARBA" id="ARBA00022845"/>
    </source>
</evidence>
<dbReference type="PROSITE" id="PS50890">
    <property type="entry name" value="PUA"/>
    <property type="match status" value="1"/>
</dbReference>
<dbReference type="InterPro" id="IPR028364">
    <property type="entry name" value="Ribosomal_uL1/biogenesis"/>
</dbReference>
<dbReference type="Proteomes" id="UP000604381">
    <property type="component" value="Unassembled WGS sequence"/>
</dbReference>
<evidence type="ECO:0000256" key="8">
    <source>
        <dbReference type="ARBA" id="ARBA00023274"/>
    </source>
</evidence>
<dbReference type="NCBIfam" id="TIGR01169">
    <property type="entry name" value="rplA_bact"/>
    <property type="match status" value="1"/>
</dbReference>
<name>A0A930UH16_9GAMM</name>
<evidence type="ECO:0000256" key="10">
    <source>
        <dbReference type="ARBA" id="ARBA00059110"/>
    </source>
</evidence>
<protein>
    <recommendedName>
        <fullName evidence="9 11">Large ribosomal subunit protein uL1</fullName>
    </recommendedName>
</protein>
<evidence type="ECO:0000256" key="4">
    <source>
        <dbReference type="ARBA" id="ARBA00022730"/>
    </source>
</evidence>
<comment type="similarity">
    <text evidence="1 11">Belongs to the universal ribosomal protein uL1 family.</text>
</comment>
<keyword evidence="8 11" id="KW-0687">Ribonucleoprotein</keyword>
<evidence type="ECO:0000256" key="3">
    <source>
        <dbReference type="ARBA" id="ARBA00022555"/>
    </source>
</evidence>
<comment type="subunit">
    <text evidence="11">Part of the 50S ribosomal subunit.</text>
</comment>
<evidence type="ECO:0000256" key="1">
    <source>
        <dbReference type="ARBA" id="ARBA00010531"/>
    </source>
</evidence>
<evidence type="ECO:0000256" key="2">
    <source>
        <dbReference type="ARBA" id="ARBA00022491"/>
    </source>
</evidence>
<dbReference type="InterPro" id="IPR005878">
    <property type="entry name" value="Ribosom_uL1_bac-type"/>
</dbReference>
<keyword evidence="13" id="KW-1185">Reference proteome</keyword>
<sequence length="229" mass="23731">MAKDGKRMRALREQVTEESLEVAVAIAKVKGGATAKFDESIDVAIRLGVDPRKSDQAVRGVVAMPAGTGKDVKVAVLCEGDKQAAAKEAGADIVGFEDLLEKIGKGELGFDVLIAEPTAMPQLGKHGKVLGPKGLMPNPKQGTVTADVAKAVKLAKAGQVAYRAEKTGIIHAAIGRASFKEEDLQANFHALVGSLKQAKPAAAKGQYLVSATLSSTMGPAVAVDVVPLR</sequence>
<reference evidence="12" key="1">
    <citation type="submission" date="2020-10" db="EMBL/GenBank/DDBJ databases">
        <title>An improved Amphimedon queenslandica hologenome assembly reveals how three proteobacterial symbionts can extend the metabolic phenotypic of their marine sponge host.</title>
        <authorList>
            <person name="Degnan B."/>
            <person name="Degnan S."/>
            <person name="Xiang X."/>
        </authorList>
    </citation>
    <scope>NUCLEOTIDE SEQUENCE</scope>
    <source>
        <strain evidence="12">AqS2</strain>
    </source>
</reference>
<dbReference type="InterPro" id="IPR002143">
    <property type="entry name" value="Ribosomal_uL1"/>
</dbReference>
<dbReference type="GO" id="GO:0019843">
    <property type="term" value="F:rRNA binding"/>
    <property type="evidence" value="ECO:0007669"/>
    <property type="project" value="UniProtKB-UniRule"/>
</dbReference>
<dbReference type="PANTHER" id="PTHR36427:SF3">
    <property type="entry name" value="LARGE RIBOSOMAL SUBUNIT PROTEIN UL1M"/>
    <property type="match status" value="1"/>
</dbReference>
<dbReference type="InterPro" id="IPR016095">
    <property type="entry name" value="Ribosomal_uL1_3-a/b-sand"/>
</dbReference>
<dbReference type="EMBL" id="JADHEI010000044">
    <property type="protein sequence ID" value="MBF2735616.1"/>
    <property type="molecule type" value="Genomic_DNA"/>
</dbReference>
<evidence type="ECO:0000313" key="12">
    <source>
        <dbReference type="EMBL" id="MBF2735616.1"/>
    </source>
</evidence>
<dbReference type="InterPro" id="IPR023674">
    <property type="entry name" value="Ribosomal_uL1-like"/>
</dbReference>
<gene>
    <name evidence="11 12" type="primary">rplA</name>
    <name evidence="12" type="ORF">ISN26_06020</name>
</gene>
<dbReference type="HAMAP" id="MF_01318_B">
    <property type="entry name" value="Ribosomal_uL1_B"/>
    <property type="match status" value="1"/>
</dbReference>
<evidence type="ECO:0000256" key="6">
    <source>
        <dbReference type="ARBA" id="ARBA00022884"/>
    </source>
</evidence>
<keyword evidence="7 11" id="KW-0689">Ribosomal protein</keyword>
<dbReference type="Pfam" id="PF00687">
    <property type="entry name" value="Ribosomal_L1"/>
    <property type="match status" value="1"/>
</dbReference>
<dbReference type="SUPFAM" id="SSF56808">
    <property type="entry name" value="Ribosomal protein L1"/>
    <property type="match status" value="1"/>
</dbReference>